<dbReference type="SMART" id="SM00276">
    <property type="entry name" value="GLECT"/>
    <property type="match status" value="2"/>
</dbReference>
<evidence type="ECO:0000256" key="2">
    <source>
        <dbReference type="RuleBase" id="RU102079"/>
    </source>
</evidence>
<dbReference type="InterPro" id="IPR001079">
    <property type="entry name" value="Galectin_CRD"/>
</dbReference>
<dbReference type="InterPro" id="IPR044156">
    <property type="entry name" value="Galectin-like"/>
</dbReference>
<dbReference type="WBParaSite" id="maker-PairedContig_5927-snap-gene-2.14-mRNA-1">
    <property type="protein sequence ID" value="maker-PairedContig_5927-snap-gene-2.14-mRNA-1"/>
    <property type="gene ID" value="maker-PairedContig_5927-snap-gene-2.14"/>
</dbReference>
<dbReference type="CDD" id="cd00070">
    <property type="entry name" value="GLECT"/>
    <property type="match status" value="2"/>
</dbReference>
<name>A0A1I8EXT8_WUCBA</name>
<evidence type="ECO:0000259" key="3">
    <source>
        <dbReference type="PROSITE" id="PS51304"/>
    </source>
</evidence>
<accession>A0A1I8EXT8</accession>
<proteinExistence type="predicted"/>
<protein>
    <recommendedName>
        <fullName evidence="2">Galectin</fullName>
    </recommendedName>
</protein>
<keyword evidence="1 2" id="KW-0430">Lectin</keyword>
<feature type="domain" description="Galectin" evidence="3">
    <location>
        <begin position="224"/>
        <end position="349"/>
    </location>
</feature>
<sequence length="354" mass="40677">MVRQLRRIFHYDYLILKLIFALEFEKFEKFEQTAISNKVCGKKIVFVGLTLHEICLSKDGHAKYGGMQPKEANYKKFVGERQYMIPFKTRISQPFQEGQTIHGVGMIKPDAKRIDINFHKGAGANVDLPLHLSIRFDEGKMVYNSYVNNVWGSKEQRLKNLFKPNTEMDIRIRIINNKYQIFANRMDAGTFEQRTTLDGVDHVSISGDLINLSLFHYGGRVFPIPYIAIAEVVPGKRLDISLLPTGKRFNINLYNSNRQHALQISVRFNEGTVVRNAMENNDWGREEREGVIPIVKDEIADITIINERYSFQIFFNGIRFTTFAHRGSPDDIRTLEIDGECEIFSATVNDAISG</sequence>
<dbReference type="PANTHER" id="PTHR11346">
    <property type="entry name" value="GALECTIN"/>
    <property type="match status" value="1"/>
</dbReference>
<dbReference type="GO" id="GO:0030246">
    <property type="term" value="F:carbohydrate binding"/>
    <property type="evidence" value="ECO:0007669"/>
    <property type="project" value="UniProtKB-UniRule"/>
</dbReference>
<reference evidence="4" key="1">
    <citation type="submission" date="2016-11" db="UniProtKB">
        <authorList>
            <consortium name="WormBaseParasite"/>
        </authorList>
    </citation>
    <scope>IDENTIFICATION</scope>
    <source>
        <strain evidence="4">pt0022</strain>
    </source>
</reference>
<evidence type="ECO:0000256" key="1">
    <source>
        <dbReference type="ARBA" id="ARBA00022734"/>
    </source>
</evidence>
<dbReference type="GO" id="GO:0016936">
    <property type="term" value="F:galactoside binding"/>
    <property type="evidence" value="ECO:0007669"/>
    <property type="project" value="TreeGrafter"/>
</dbReference>
<dbReference type="PANTHER" id="PTHR11346:SF180">
    <property type="entry name" value="GALECTIN"/>
    <property type="match status" value="1"/>
</dbReference>
<organism evidence="4">
    <name type="scientific">Wuchereria bancrofti</name>
    <dbReference type="NCBI Taxonomy" id="6293"/>
    <lineage>
        <taxon>Eukaryota</taxon>
        <taxon>Metazoa</taxon>
        <taxon>Ecdysozoa</taxon>
        <taxon>Nematoda</taxon>
        <taxon>Chromadorea</taxon>
        <taxon>Rhabditida</taxon>
        <taxon>Spirurina</taxon>
        <taxon>Spiruromorpha</taxon>
        <taxon>Filarioidea</taxon>
        <taxon>Onchocercidae</taxon>
        <taxon>Wuchereria</taxon>
    </lineage>
</organism>
<dbReference type="Pfam" id="PF00337">
    <property type="entry name" value="Gal-bind_lectin"/>
    <property type="match status" value="2"/>
</dbReference>
<dbReference type="PROSITE" id="PS51304">
    <property type="entry name" value="GALECTIN"/>
    <property type="match status" value="2"/>
</dbReference>
<evidence type="ECO:0000313" key="4">
    <source>
        <dbReference type="WBParaSite" id="maker-PairedContig_5927-snap-gene-2.14-mRNA-1"/>
    </source>
</evidence>
<dbReference type="SUPFAM" id="SSF49899">
    <property type="entry name" value="Concanavalin A-like lectins/glucanases"/>
    <property type="match status" value="2"/>
</dbReference>
<dbReference type="Gene3D" id="2.60.120.200">
    <property type="match status" value="2"/>
</dbReference>
<dbReference type="AlphaFoldDB" id="A0A1I8EXT8"/>
<feature type="domain" description="Galectin" evidence="3">
    <location>
        <begin position="87"/>
        <end position="218"/>
    </location>
</feature>
<dbReference type="InterPro" id="IPR013320">
    <property type="entry name" value="ConA-like_dom_sf"/>
</dbReference>
<dbReference type="SMART" id="SM00908">
    <property type="entry name" value="Gal-bind_lectin"/>
    <property type="match status" value="2"/>
</dbReference>